<organism evidence="1 2">
    <name type="scientific">Fusarium oxysporum</name>
    <name type="common">Fusarium vascular wilt</name>
    <dbReference type="NCBI Taxonomy" id="5507"/>
    <lineage>
        <taxon>Eukaryota</taxon>
        <taxon>Fungi</taxon>
        <taxon>Dikarya</taxon>
        <taxon>Ascomycota</taxon>
        <taxon>Pezizomycotina</taxon>
        <taxon>Sordariomycetes</taxon>
        <taxon>Hypocreomycetidae</taxon>
        <taxon>Hypocreales</taxon>
        <taxon>Nectriaceae</taxon>
        <taxon>Fusarium</taxon>
        <taxon>Fusarium oxysporum species complex</taxon>
    </lineage>
</organism>
<sequence>MGSQAVNSGPIPGLQTILTEEHLKRSRDIRNNLFKESKDEDRAEHIDFLLWLLKDCGVQDIFGIVDVHSHFDVPRGFHMVTKIEDRNASLSCLRTQPAQDKDLKPHELCGHKFVYTPGQGWHPYEFRFGPLLDTNEAFSKFLSRFSNYLDEHNITSLGLEYTIRQVSGIQIRDFTIFEVVEATLVGTDMLEMLNIQDHIWRGDPLSKRRERCSCEAKSRGLPSPILSYVVRPNLSYVVLEGLPVDGYGGYLSDL</sequence>
<name>A0A8H4ZZ12_FUSOX</name>
<dbReference type="EMBL" id="JAAFOW010003092">
    <property type="protein sequence ID" value="KAF5255568.1"/>
    <property type="molecule type" value="Genomic_DNA"/>
</dbReference>
<proteinExistence type="predicted"/>
<comment type="caution">
    <text evidence="1">The sequence shown here is derived from an EMBL/GenBank/DDBJ whole genome shotgun (WGS) entry which is preliminary data.</text>
</comment>
<evidence type="ECO:0000313" key="2">
    <source>
        <dbReference type="Proteomes" id="UP000558688"/>
    </source>
</evidence>
<gene>
    <name evidence="1" type="ORF">FOXYS1_14010</name>
</gene>
<accession>A0A8H4ZZ12</accession>
<protein>
    <submittedName>
        <fullName evidence="1">Uncharacterized protein</fullName>
    </submittedName>
</protein>
<dbReference type="AlphaFoldDB" id="A0A8H4ZZ12"/>
<dbReference type="Proteomes" id="UP000558688">
    <property type="component" value="Unassembled WGS sequence"/>
</dbReference>
<reference evidence="1" key="1">
    <citation type="submission" date="2020-02" db="EMBL/GenBank/DDBJ databases">
        <title>Identification and distribution of gene clusters putatively required for synthesis of sphingolipid metabolism inhibitors in phylogenetically diverse species of the filamentous fungus Fusarium.</title>
        <authorList>
            <person name="Kim H.-S."/>
            <person name="Busman M."/>
            <person name="Brown D.W."/>
            <person name="Divon H."/>
            <person name="Uhlig S."/>
            <person name="Proctor R.H."/>
        </authorList>
    </citation>
    <scope>NUCLEOTIDE SEQUENCE [LARGE SCALE GENOMIC DNA]</scope>
    <source>
        <strain evidence="1">NRRL 39464</strain>
    </source>
</reference>
<evidence type="ECO:0000313" key="1">
    <source>
        <dbReference type="EMBL" id="KAF5255568.1"/>
    </source>
</evidence>